<dbReference type="InterPro" id="IPR036034">
    <property type="entry name" value="PDZ_sf"/>
</dbReference>
<dbReference type="EMBL" id="CP110343">
    <property type="protein sequence ID" value="WPX98061.1"/>
    <property type="molecule type" value="Genomic_DNA"/>
</dbReference>
<dbReference type="GO" id="GO:0008237">
    <property type="term" value="F:metallopeptidase activity"/>
    <property type="evidence" value="ECO:0007669"/>
    <property type="project" value="UniProtKB-KW"/>
</dbReference>
<accession>A0ABZ0UPM4</accession>
<keyword evidence="9 13" id="KW-0482">Metalloprotease</keyword>
<evidence type="ECO:0000256" key="3">
    <source>
        <dbReference type="ARBA" id="ARBA00007931"/>
    </source>
</evidence>
<name>A0ABZ0UPM4_9RICK</name>
<feature type="transmembrane region" description="Helical" evidence="11">
    <location>
        <begin position="282"/>
        <end position="298"/>
    </location>
</feature>
<sequence length="334" mass="36599">MEGLWMFVELMLFLFPIVMLHELGHFVAAKMSGVKVNVVSFGFGRKLFGYKDSAGVLWQLALFPLGGYVKMQEGLSEPDSYENKSPLIRAFICVSGPLANFLLSSLILVCASVYISLYYEEGVVLGIQHESVAEKIGISKGDVILTVNGRSISEISSIYGKENQDLVILLRRGTDNLVFSTTVSNLTELGVHITTKRSIFSSIVSGLSETFIMCKQIFLGIPTLLKSVFNEGDKVGIVGPIGVANLVHSTLQKNVLALLFFMAVLSMNLGVFNLLPIPGLDGGNIVMCFLDFIALLLFKKKIPQNIQKILLFIGFVFIIAILISASISDVKNFR</sequence>
<evidence type="ECO:0000256" key="11">
    <source>
        <dbReference type="SAM" id="Phobius"/>
    </source>
</evidence>
<keyword evidence="8 11" id="KW-1133">Transmembrane helix</keyword>
<keyword evidence="4" id="KW-0645">Protease</keyword>
<keyword evidence="7" id="KW-0862">Zinc</keyword>
<evidence type="ECO:0000256" key="9">
    <source>
        <dbReference type="ARBA" id="ARBA00023049"/>
    </source>
</evidence>
<feature type="transmembrane region" description="Helical" evidence="11">
    <location>
        <begin position="310"/>
        <end position="328"/>
    </location>
</feature>
<evidence type="ECO:0000256" key="4">
    <source>
        <dbReference type="ARBA" id="ARBA00022670"/>
    </source>
</evidence>
<evidence type="ECO:0000256" key="8">
    <source>
        <dbReference type="ARBA" id="ARBA00022989"/>
    </source>
</evidence>
<dbReference type="Proteomes" id="UP001325140">
    <property type="component" value="Chromosome"/>
</dbReference>
<evidence type="ECO:0000256" key="1">
    <source>
        <dbReference type="ARBA" id="ARBA00001947"/>
    </source>
</evidence>
<evidence type="ECO:0000256" key="7">
    <source>
        <dbReference type="ARBA" id="ARBA00022833"/>
    </source>
</evidence>
<feature type="domain" description="Peptidase M50" evidence="12">
    <location>
        <begin position="11"/>
        <end position="320"/>
    </location>
</feature>
<dbReference type="Pfam" id="PF02163">
    <property type="entry name" value="Peptidase_M50"/>
    <property type="match status" value="1"/>
</dbReference>
<evidence type="ECO:0000256" key="5">
    <source>
        <dbReference type="ARBA" id="ARBA00022692"/>
    </source>
</evidence>
<evidence type="ECO:0000256" key="6">
    <source>
        <dbReference type="ARBA" id="ARBA00022801"/>
    </source>
</evidence>
<evidence type="ECO:0000256" key="2">
    <source>
        <dbReference type="ARBA" id="ARBA00004141"/>
    </source>
</evidence>
<keyword evidence="6" id="KW-0378">Hydrolase</keyword>
<comment type="subcellular location">
    <subcellularLocation>
        <location evidence="2">Membrane</location>
        <topology evidence="2">Multi-pass membrane protein</topology>
    </subcellularLocation>
</comment>
<dbReference type="PANTHER" id="PTHR42837:SF2">
    <property type="entry name" value="MEMBRANE METALLOPROTEASE ARASP2, CHLOROPLASTIC-RELATED"/>
    <property type="match status" value="1"/>
</dbReference>
<feature type="transmembrane region" description="Helical" evidence="11">
    <location>
        <begin position="6"/>
        <end position="28"/>
    </location>
</feature>
<keyword evidence="10 11" id="KW-0472">Membrane</keyword>
<organism evidence="13 14">
    <name type="scientific">Candidatus Fokinia crypta</name>
    <dbReference type="NCBI Taxonomy" id="1920990"/>
    <lineage>
        <taxon>Bacteria</taxon>
        <taxon>Pseudomonadati</taxon>
        <taxon>Pseudomonadota</taxon>
        <taxon>Alphaproteobacteria</taxon>
        <taxon>Rickettsiales</taxon>
        <taxon>Candidatus Midichloriaceae</taxon>
        <taxon>Candidatus Fokinia</taxon>
    </lineage>
</organism>
<protein>
    <submittedName>
        <fullName evidence="13">Metalloprotease</fullName>
    </submittedName>
</protein>
<comment type="similarity">
    <text evidence="3">Belongs to the peptidase M50B family.</text>
</comment>
<evidence type="ECO:0000259" key="12">
    <source>
        <dbReference type="Pfam" id="PF02163"/>
    </source>
</evidence>
<feature type="transmembrane region" description="Helical" evidence="11">
    <location>
        <begin position="88"/>
        <end position="115"/>
    </location>
</feature>
<evidence type="ECO:0000313" key="14">
    <source>
        <dbReference type="Proteomes" id="UP001325140"/>
    </source>
</evidence>
<evidence type="ECO:0000256" key="10">
    <source>
        <dbReference type="ARBA" id="ARBA00023136"/>
    </source>
</evidence>
<dbReference type="SUPFAM" id="SSF50156">
    <property type="entry name" value="PDZ domain-like"/>
    <property type="match status" value="1"/>
</dbReference>
<proteinExistence type="inferred from homology"/>
<reference evidence="13" key="1">
    <citation type="submission" date="2022-10" db="EMBL/GenBank/DDBJ databases">
        <title>Host association and intracellularity evolved multiple times independently in the Rickettsiales.</title>
        <authorList>
            <person name="Castelli M."/>
            <person name="Nardi T."/>
            <person name="Gammuto L."/>
            <person name="Bellinzona G."/>
            <person name="Sabaneyeva E."/>
            <person name="Potekhin A."/>
            <person name="Serra V."/>
            <person name="Petroni G."/>
            <person name="Sassera D."/>
        </authorList>
    </citation>
    <scope>NUCLEOTIDE SEQUENCE [LARGE SCALE GENOMIC DNA]</scope>
    <source>
        <strain evidence="13">US_Bl 11III1</strain>
    </source>
</reference>
<dbReference type="Gene3D" id="2.30.42.10">
    <property type="match status" value="1"/>
</dbReference>
<dbReference type="InterPro" id="IPR008915">
    <property type="entry name" value="Peptidase_M50"/>
</dbReference>
<keyword evidence="14" id="KW-1185">Reference proteome</keyword>
<evidence type="ECO:0000313" key="13">
    <source>
        <dbReference type="EMBL" id="WPX98061.1"/>
    </source>
</evidence>
<dbReference type="InterPro" id="IPR004387">
    <property type="entry name" value="Pept_M50_Zn"/>
</dbReference>
<comment type="cofactor">
    <cofactor evidence="1">
        <name>Zn(2+)</name>
        <dbReference type="ChEBI" id="CHEBI:29105"/>
    </cofactor>
</comment>
<feature type="transmembrane region" description="Helical" evidence="11">
    <location>
        <begin position="255"/>
        <end position="276"/>
    </location>
</feature>
<dbReference type="PANTHER" id="PTHR42837">
    <property type="entry name" value="REGULATOR OF SIGMA-E PROTEASE RSEP"/>
    <property type="match status" value="1"/>
</dbReference>
<keyword evidence="5 11" id="KW-0812">Transmembrane</keyword>
<gene>
    <name evidence="13" type="ORF">Fokcrypt_00589</name>
</gene>